<name>A0AAV7SFB4_PLEWA</name>
<dbReference type="Proteomes" id="UP001066276">
    <property type="component" value="Chromosome 4_2"/>
</dbReference>
<sequence length="97" mass="10920">MRRYLALISHGEFTMPIIVCIESTAAKARDPVLVERSLRNPEAASAIHCMQRSAAREERSRLMGARGSVTSGCWSVRWKLTSECARPLIQHVKLLQQ</sequence>
<keyword evidence="2" id="KW-1185">Reference proteome</keyword>
<reference evidence="1" key="1">
    <citation type="journal article" date="2022" name="bioRxiv">
        <title>Sequencing and chromosome-scale assembly of the giantPleurodeles waltlgenome.</title>
        <authorList>
            <person name="Brown T."/>
            <person name="Elewa A."/>
            <person name="Iarovenko S."/>
            <person name="Subramanian E."/>
            <person name="Araus A.J."/>
            <person name="Petzold A."/>
            <person name="Susuki M."/>
            <person name="Suzuki K.-i.T."/>
            <person name="Hayashi T."/>
            <person name="Toyoda A."/>
            <person name="Oliveira C."/>
            <person name="Osipova E."/>
            <person name="Leigh N.D."/>
            <person name="Simon A."/>
            <person name="Yun M.H."/>
        </authorList>
    </citation>
    <scope>NUCLEOTIDE SEQUENCE</scope>
    <source>
        <strain evidence="1">20211129_DDA</strain>
        <tissue evidence="1">Liver</tissue>
    </source>
</reference>
<evidence type="ECO:0000313" key="2">
    <source>
        <dbReference type="Proteomes" id="UP001066276"/>
    </source>
</evidence>
<evidence type="ECO:0000313" key="1">
    <source>
        <dbReference type="EMBL" id="KAJ1162469.1"/>
    </source>
</evidence>
<gene>
    <name evidence="1" type="ORF">NDU88_002937</name>
</gene>
<dbReference type="AlphaFoldDB" id="A0AAV7SFB4"/>
<accession>A0AAV7SFB4</accession>
<dbReference type="EMBL" id="JANPWB010000008">
    <property type="protein sequence ID" value="KAJ1162469.1"/>
    <property type="molecule type" value="Genomic_DNA"/>
</dbReference>
<proteinExistence type="predicted"/>
<protein>
    <submittedName>
        <fullName evidence="1">Uncharacterized protein</fullName>
    </submittedName>
</protein>
<organism evidence="1 2">
    <name type="scientific">Pleurodeles waltl</name>
    <name type="common">Iberian ribbed newt</name>
    <dbReference type="NCBI Taxonomy" id="8319"/>
    <lineage>
        <taxon>Eukaryota</taxon>
        <taxon>Metazoa</taxon>
        <taxon>Chordata</taxon>
        <taxon>Craniata</taxon>
        <taxon>Vertebrata</taxon>
        <taxon>Euteleostomi</taxon>
        <taxon>Amphibia</taxon>
        <taxon>Batrachia</taxon>
        <taxon>Caudata</taxon>
        <taxon>Salamandroidea</taxon>
        <taxon>Salamandridae</taxon>
        <taxon>Pleurodelinae</taxon>
        <taxon>Pleurodeles</taxon>
    </lineage>
</organism>
<comment type="caution">
    <text evidence="1">The sequence shown here is derived from an EMBL/GenBank/DDBJ whole genome shotgun (WGS) entry which is preliminary data.</text>
</comment>